<dbReference type="InterPro" id="IPR037066">
    <property type="entry name" value="Plug_dom_sf"/>
</dbReference>
<dbReference type="PROSITE" id="PS52016">
    <property type="entry name" value="TONB_DEPENDENT_REC_3"/>
    <property type="match status" value="1"/>
</dbReference>
<evidence type="ECO:0000256" key="1">
    <source>
        <dbReference type="PROSITE-ProRule" id="PRU01360"/>
    </source>
</evidence>
<protein>
    <submittedName>
        <fullName evidence="3">TonB-dependent outer membrane receptor, SusC/RagA subfamily, signature region</fullName>
    </submittedName>
</protein>
<dbReference type="Proteomes" id="UP000185812">
    <property type="component" value="Unassembled WGS sequence"/>
</dbReference>
<dbReference type="EMBL" id="FRAU01000008">
    <property type="protein sequence ID" value="SHK91449.1"/>
    <property type="molecule type" value="Genomic_DNA"/>
</dbReference>
<keyword evidence="1" id="KW-0812">Transmembrane</keyword>
<sequence length="150" mass="15881">MVQRAWKGSGWLVVGLLLIGCAGSRSVSHTEAPAEMATSAQGSEGQVVVAVQTQETGEEAQVAVSLPGRVTAVHVVEGPSGSWTVYVQGQQVEAAEPLYILDGVPTTSEVLHRLDPQLIERIEVLKGEEAVAAYGRRGAHGVIRITTRQD</sequence>
<reference evidence="4" key="1">
    <citation type="submission" date="2016-11" db="EMBL/GenBank/DDBJ databases">
        <authorList>
            <person name="Varghese N."/>
            <person name="Submissions S."/>
        </authorList>
    </citation>
    <scope>NUCLEOTIDE SEQUENCE [LARGE SCALE GENOMIC DNA]</scope>
    <source>
        <strain evidence="4">DSM 22212</strain>
    </source>
</reference>
<dbReference type="SUPFAM" id="SSF56935">
    <property type="entry name" value="Porins"/>
    <property type="match status" value="1"/>
</dbReference>
<comment type="subcellular location">
    <subcellularLocation>
        <location evidence="1">Cell outer membrane</location>
        <topology evidence="1">Multi-pass membrane protein</topology>
    </subcellularLocation>
</comment>
<dbReference type="AlphaFoldDB" id="A0A1M6WCS3"/>
<accession>A0A1M6WCS3</accession>
<comment type="similarity">
    <text evidence="1">Belongs to the TonB-dependent receptor family.</text>
</comment>
<dbReference type="RefSeq" id="WP_072716094.1">
    <property type="nucleotide sequence ID" value="NZ_FRAU01000008.1"/>
</dbReference>
<keyword evidence="1" id="KW-0472">Membrane</keyword>
<proteinExistence type="inferred from homology"/>
<dbReference type="Pfam" id="PF07715">
    <property type="entry name" value="Plug"/>
    <property type="match status" value="1"/>
</dbReference>
<dbReference type="InterPro" id="IPR012910">
    <property type="entry name" value="Plug_dom"/>
</dbReference>
<dbReference type="PROSITE" id="PS51257">
    <property type="entry name" value="PROKAR_LIPOPROTEIN"/>
    <property type="match status" value="1"/>
</dbReference>
<evidence type="ECO:0000313" key="3">
    <source>
        <dbReference type="EMBL" id="SHK91449.1"/>
    </source>
</evidence>
<keyword evidence="1" id="KW-1134">Transmembrane beta strand</keyword>
<organism evidence="3 4">
    <name type="scientific">Rhodothermus profundi</name>
    <dbReference type="NCBI Taxonomy" id="633813"/>
    <lineage>
        <taxon>Bacteria</taxon>
        <taxon>Pseudomonadati</taxon>
        <taxon>Rhodothermota</taxon>
        <taxon>Rhodothermia</taxon>
        <taxon>Rhodothermales</taxon>
        <taxon>Rhodothermaceae</taxon>
        <taxon>Rhodothermus</taxon>
    </lineage>
</organism>
<dbReference type="InterPro" id="IPR039426">
    <property type="entry name" value="TonB-dep_rcpt-like"/>
</dbReference>
<dbReference type="STRING" id="633813.SAMN04488087_2278"/>
<evidence type="ECO:0000259" key="2">
    <source>
        <dbReference type="Pfam" id="PF07715"/>
    </source>
</evidence>
<keyword evidence="1" id="KW-0813">Transport</keyword>
<feature type="domain" description="TonB-dependent receptor plug" evidence="2">
    <location>
        <begin position="59"/>
        <end position="142"/>
    </location>
</feature>
<keyword evidence="4" id="KW-1185">Reference proteome</keyword>
<keyword evidence="3" id="KW-0675">Receptor</keyword>
<dbReference type="Gene3D" id="2.170.130.10">
    <property type="entry name" value="TonB-dependent receptor, plug domain"/>
    <property type="match status" value="1"/>
</dbReference>
<gene>
    <name evidence="3" type="ORF">SAMN04488087_2278</name>
</gene>
<keyword evidence="1" id="KW-0998">Cell outer membrane</keyword>
<evidence type="ECO:0000313" key="4">
    <source>
        <dbReference type="Proteomes" id="UP000185812"/>
    </source>
</evidence>
<name>A0A1M6WCS3_9BACT</name>
<dbReference type="GO" id="GO:0009279">
    <property type="term" value="C:cell outer membrane"/>
    <property type="evidence" value="ECO:0007669"/>
    <property type="project" value="UniProtKB-SubCell"/>
</dbReference>